<dbReference type="Proteomes" id="UP000316213">
    <property type="component" value="Unassembled WGS sequence"/>
</dbReference>
<dbReference type="PROSITE" id="PS51318">
    <property type="entry name" value="TAT"/>
    <property type="match status" value="1"/>
</dbReference>
<dbReference type="RefSeq" id="WP_146578552.1">
    <property type="nucleotide sequence ID" value="NZ_SJPM01000006.1"/>
</dbReference>
<dbReference type="SUPFAM" id="SSF63825">
    <property type="entry name" value="YWTD domain"/>
    <property type="match status" value="1"/>
</dbReference>
<accession>A0A5C6A852</accession>
<dbReference type="GO" id="GO:0008270">
    <property type="term" value="F:zinc ion binding"/>
    <property type="evidence" value="ECO:0007669"/>
    <property type="project" value="UniProtKB-KW"/>
</dbReference>
<dbReference type="PANTHER" id="PTHR24104:SF25">
    <property type="entry name" value="PROTEIN LIN-41"/>
    <property type="match status" value="1"/>
</dbReference>
<evidence type="ECO:0000313" key="2">
    <source>
        <dbReference type="Proteomes" id="UP000316213"/>
    </source>
</evidence>
<dbReference type="Gene3D" id="2.120.10.30">
    <property type="entry name" value="TolB, C-terminal domain"/>
    <property type="match status" value="1"/>
</dbReference>
<dbReference type="OrthoDB" id="9799230at2"/>
<organism evidence="1 2">
    <name type="scientific">Neorhodopirellula pilleata</name>
    <dbReference type="NCBI Taxonomy" id="2714738"/>
    <lineage>
        <taxon>Bacteria</taxon>
        <taxon>Pseudomonadati</taxon>
        <taxon>Planctomycetota</taxon>
        <taxon>Planctomycetia</taxon>
        <taxon>Pirellulales</taxon>
        <taxon>Pirellulaceae</taxon>
        <taxon>Neorhodopirellula</taxon>
    </lineage>
</organism>
<gene>
    <name evidence="1" type="ORF">Pla100_31190</name>
</gene>
<comment type="caution">
    <text evidence="1">The sequence shown here is derived from an EMBL/GenBank/DDBJ whole genome shotgun (WGS) entry which is preliminary data.</text>
</comment>
<dbReference type="PANTHER" id="PTHR24104">
    <property type="entry name" value="E3 UBIQUITIN-PROTEIN LIGASE NHLRC1-RELATED"/>
    <property type="match status" value="1"/>
</dbReference>
<keyword evidence="2" id="KW-1185">Reference proteome</keyword>
<dbReference type="InterPro" id="IPR011042">
    <property type="entry name" value="6-blade_b-propeller_TolB-like"/>
</dbReference>
<dbReference type="InterPro" id="IPR006311">
    <property type="entry name" value="TAT_signal"/>
</dbReference>
<dbReference type="InterPro" id="IPR050952">
    <property type="entry name" value="TRIM-NHL_E3_ligases"/>
</dbReference>
<dbReference type="AlphaFoldDB" id="A0A5C6A852"/>
<proteinExistence type="predicted"/>
<dbReference type="EMBL" id="SJPM01000006">
    <property type="protein sequence ID" value="TWT95478.1"/>
    <property type="molecule type" value="Genomic_DNA"/>
</dbReference>
<sequence length="367" mass="40948">MIGSNRRSNRRQFLKTTAVVSAVSVAAPAIITAKRTAAQDVIGGGDFQYRFDHQWAKLPDKYHWQITHNVAVDPDNNLYVIHEGDAALADHPSIFVFDSEGKFIRAFGEQFQGGGHGIEVHVEDGTPYLYIAGYQQTKTLAKLSLDGELVWQQYAPIESGVYPQDEASNPAKIWGRDRFMPTNFAFLDDEFLVADGYGSFFIHRYDYDGNWKSCFGGPGKGQGAFQTPHGIWIDRRQADLGPQIVVCDRANNTLQTFDPAGNYQKTITGFGLPANADTHEDLMVIPELVAQVSILDRDHNVVATLGSDQERILADKKANKGFTIRTDESMWQPGKFIHPHDACFDHSGNLFVAEWVATGRITRLQRV</sequence>
<evidence type="ECO:0000313" key="1">
    <source>
        <dbReference type="EMBL" id="TWT95478.1"/>
    </source>
</evidence>
<name>A0A5C6A852_9BACT</name>
<protein>
    <submittedName>
        <fullName evidence="1">NHL repeat protein</fullName>
    </submittedName>
</protein>
<reference evidence="1 2" key="1">
    <citation type="submission" date="2019-02" db="EMBL/GenBank/DDBJ databases">
        <title>Deep-cultivation of Planctomycetes and their phenomic and genomic characterization uncovers novel biology.</title>
        <authorList>
            <person name="Wiegand S."/>
            <person name="Jogler M."/>
            <person name="Boedeker C."/>
            <person name="Pinto D."/>
            <person name="Vollmers J."/>
            <person name="Rivas-Marin E."/>
            <person name="Kohn T."/>
            <person name="Peeters S.H."/>
            <person name="Heuer A."/>
            <person name="Rast P."/>
            <person name="Oberbeckmann S."/>
            <person name="Bunk B."/>
            <person name="Jeske O."/>
            <person name="Meyerdierks A."/>
            <person name="Storesund J.E."/>
            <person name="Kallscheuer N."/>
            <person name="Luecker S."/>
            <person name="Lage O.M."/>
            <person name="Pohl T."/>
            <person name="Merkel B.J."/>
            <person name="Hornburger P."/>
            <person name="Mueller R.-W."/>
            <person name="Bruemmer F."/>
            <person name="Labrenz M."/>
            <person name="Spormann A.M."/>
            <person name="Op Den Camp H."/>
            <person name="Overmann J."/>
            <person name="Amann R."/>
            <person name="Jetten M.S.M."/>
            <person name="Mascher T."/>
            <person name="Medema M.H."/>
            <person name="Devos D.P."/>
            <person name="Kaster A.-K."/>
            <person name="Ovreas L."/>
            <person name="Rohde M."/>
            <person name="Galperin M.Y."/>
            <person name="Jogler C."/>
        </authorList>
    </citation>
    <scope>NUCLEOTIDE SEQUENCE [LARGE SCALE GENOMIC DNA]</scope>
    <source>
        <strain evidence="1 2">Pla100</strain>
    </source>
</reference>